<gene>
    <name evidence="5" type="ORF">SAMN06269173_11325</name>
</gene>
<dbReference type="PRINTS" id="PR00344">
    <property type="entry name" value="BCTRLSENSOR"/>
</dbReference>
<dbReference type="SUPFAM" id="SSF55874">
    <property type="entry name" value="ATPase domain of HSP90 chaperone/DNA topoisomerase II/histidine kinase"/>
    <property type="match status" value="1"/>
</dbReference>
<dbReference type="Pfam" id="PF02518">
    <property type="entry name" value="HATPase_c"/>
    <property type="match status" value="1"/>
</dbReference>
<dbReference type="RefSeq" id="WP_245855397.1">
    <property type="nucleotide sequence ID" value="NZ_FZNS01000013.1"/>
</dbReference>
<sequence length="506" mass="55355">METADNELPITPPTSVDELQRALAYYQRRVDELGGANVQADAVISAVKSDLRVKNDGFNLLAELQESIDAQMPIEEMIDKTLVGINLRLRMDRSLFLVRATNDGHFVPRFGLGFDANLTQGFPTLLFDFSAVLTGKDSYLLVNKATAITPLIEHLREHLETPFFVALPVVIGREMVGVLLAGRYKEIKPFAPPVSQSEATIMRAIAGLVSVSWANANHFLILDQQVQQRTSELQNSLTELRRTQTQLIQQEKMASLGELMAGIAHELQNPLNFVNNFSELSTELLTEIQEAQEAGHLEEATMLATDLAQNLSKIHQYGQRAAGIVHGMLKHSRTSTGQRRAIDLNPLVDETLRLAYHSLQTKHRSFSAVLKAELAPNLGAVVVVPQDISRVLVNLFANAFYAVHQRQQSGEQGYVPTVRVLTTQVGNEVVVQVHDNGPGIAEAVKAKIFQPFFTTKPPGEGTGLGLSLSYDIVTQGHGGVLTVESQQGEGATFCLVLPMAPSGAVE</sequence>
<dbReference type="Proteomes" id="UP000198310">
    <property type="component" value="Unassembled WGS sequence"/>
</dbReference>
<dbReference type="InterPro" id="IPR003594">
    <property type="entry name" value="HATPase_dom"/>
</dbReference>
<dbReference type="InterPro" id="IPR036890">
    <property type="entry name" value="HATPase_C_sf"/>
</dbReference>
<dbReference type="GO" id="GO:0000155">
    <property type="term" value="F:phosphorelay sensor kinase activity"/>
    <property type="evidence" value="ECO:0007669"/>
    <property type="project" value="InterPro"/>
</dbReference>
<evidence type="ECO:0000256" key="1">
    <source>
        <dbReference type="ARBA" id="ARBA00000085"/>
    </source>
</evidence>
<protein>
    <recommendedName>
        <fullName evidence="2">histidine kinase</fullName>
        <ecNumber evidence="2">2.7.13.3</ecNumber>
    </recommendedName>
</protein>
<evidence type="ECO:0000256" key="3">
    <source>
        <dbReference type="ARBA" id="ARBA00022553"/>
    </source>
</evidence>
<proteinExistence type="predicted"/>
<dbReference type="SMART" id="SM00388">
    <property type="entry name" value="HisKA"/>
    <property type="match status" value="1"/>
</dbReference>
<keyword evidence="5" id="KW-0418">Kinase</keyword>
<keyword evidence="5" id="KW-0808">Transferase</keyword>
<dbReference type="InterPro" id="IPR003661">
    <property type="entry name" value="HisK_dim/P_dom"/>
</dbReference>
<dbReference type="InterPro" id="IPR005467">
    <property type="entry name" value="His_kinase_dom"/>
</dbReference>
<dbReference type="AlphaFoldDB" id="A0A239AKX6"/>
<evidence type="ECO:0000259" key="4">
    <source>
        <dbReference type="PROSITE" id="PS50109"/>
    </source>
</evidence>
<dbReference type="SMART" id="SM00387">
    <property type="entry name" value="HATPase_c"/>
    <property type="match status" value="1"/>
</dbReference>
<keyword evidence="6" id="KW-1185">Reference proteome</keyword>
<dbReference type="CDD" id="cd00082">
    <property type="entry name" value="HisKA"/>
    <property type="match status" value="1"/>
</dbReference>
<dbReference type="InterPro" id="IPR004358">
    <property type="entry name" value="Sig_transdc_His_kin-like_C"/>
</dbReference>
<dbReference type="Gene3D" id="1.10.287.130">
    <property type="match status" value="1"/>
</dbReference>
<dbReference type="InterPro" id="IPR029016">
    <property type="entry name" value="GAF-like_dom_sf"/>
</dbReference>
<reference evidence="6" key="1">
    <citation type="submission" date="2017-06" db="EMBL/GenBank/DDBJ databases">
        <authorList>
            <person name="Varghese N."/>
            <person name="Submissions S."/>
        </authorList>
    </citation>
    <scope>NUCLEOTIDE SEQUENCE [LARGE SCALE GENOMIC DNA]</scope>
    <source>
        <strain evidence="6">DSM 28041</strain>
    </source>
</reference>
<dbReference type="PANTHER" id="PTHR43065:SF42">
    <property type="entry name" value="TWO-COMPONENT SENSOR PPRA"/>
    <property type="match status" value="1"/>
</dbReference>
<evidence type="ECO:0000256" key="2">
    <source>
        <dbReference type="ARBA" id="ARBA00012438"/>
    </source>
</evidence>
<dbReference type="SUPFAM" id="SSF47384">
    <property type="entry name" value="Homodimeric domain of signal transducing histidine kinase"/>
    <property type="match status" value="1"/>
</dbReference>
<organism evidence="5 6">
    <name type="scientific">Hymenobacter mucosus</name>
    <dbReference type="NCBI Taxonomy" id="1411120"/>
    <lineage>
        <taxon>Bacteria</taxon>
        <taxon>Pseudomonadati</taxon>
        <taxon>Bacteroidota</taxon>
        <taxon>Cytophagia</taxon>
        <taxon>Cytophagales</taxon>
        <taxon>Hymenobacteraceae</taxon>
        <taxon>Hymenobacter</taxon>
    </lineage>
</organism>
<dbReference type="PANTHER" id="PTHR43065">
    <property type="entry name" value="SENSOR HISTIDINE KINASE"/>
    <property type="match status" value="1"/>
</dbReference>
<dbReference type="PROSITE" id="PS50109">
    <property type="entry name" value="HIS_KIN"/>
    <property type="match status" value="1"/>
</dbReference>
<dbReference type="EMBL" id="FZNS01000013">
    <property type="protein sequence ID" value="SNR95648.1"/>
    <property type="molecule type" value="Genomic_DNA"/>
</dbReference>
<dbReference type="InterPro" id="IPR036097">
    <property type="entry name" value="HisK_dim/P_sf"/>
</dbReference>
<dbReference type="Gene3D" id="3.30.450.40">
    <property type="match status" value="1"/>
</dbReference>
<feature type="domain" description="Histidine kinase" evidence="4">
    <location>
        <begin position="262"/>
        <end position="501"/>
    </location>
</feature>
<name>A0A239AKX6_9BACT</name>
<evidence type="ECO:0000313" key="5">
    <source>
        <dbReference type="EMBL" id="SNR95648.1"/>
    </source>
</evidence>
<dbReference type="EC" id="2.7.13.3" evidence="2"/>
<comment type="catalytic activity">
    <reaction evidence="1">
        <text>ATP + protein L-histidine = ADP + protein N-phospho-L-histidine.</text>
        <dbReference type="EC" id="2.7.13.3"/>
    </reaction>
</comment>
<evidence type="ECO:0000313" key="6">
    <source>
        <dbReference type="Proteomes" id="UP000198310"/>
    </source>
</evidence>
<dbReference type="Gene3D" id="3.30.565.10">
    <property type="entry name" value="Histidine kinase-like ATPase, C-terminal domain"/>
    <property type="match status" value="1"/>
</dbReference>
<keyword evidence="3" id="KW-0597">Phosphoprotein</keyword>
<accession>A0A239AKX6</accession>